<dbReference type="RefSeq" id="WP_107236766.1">
    <property type="nucleotide sequence ID" value="NZ_PYLW01000003.1"/>
</dbReference>
<evidence type="ECO:0000313" key="2">
    <source>
        <dbReference type="EMBL" id="PSV98577.1"/>
    </source>
</evidence>
<keyword evidence="1" id="KW-0812">Transmembrane</keyword>
<comment type="caution">
    <text evidence="2">The sequence shown here is derived from an EMBL/GenBank/DDBJ whole genome shotgun (WGS) entry which is preliminary data.</text>
</comment>
<feature type="transmembrane region" description="Helical" evidence="1">
    <location>
        <begin position="330"/>
        <end position="347"/>
    </location>
</feature>
<feature type="transmembrane region" description="Helical" evidence="1">
    <location>
        <begin position="178"/>
        <end position="199"/>
    </location>
</feature>
<dbReference type="AlphaFoldDB" id="A0A2T3MNS3"/>
<feature type="transmembrane region" description="Helical" evidence="1">
    <location>
        <begin position="113"/>
        <end position="130"/>
    </location>
</feature>
<evidence type="ECO:0008006" key="4">
    <source>
        <dbReference type="Google" id="ProtNLM"/>
    </source>
</evidence>
<feature type="transmembrane region" description="Helical" evidence="1">
    <location>
        <begin position="244"/>
        <end position="262"/>
    </location>
</feature>
<name>A0A2T3MNS3_9GAMM</name>
<reference evidence="2 3" key="1">
    <citation type="submission" date="2018-01" db="EMBL/GenBank/DDBJ databases">
        <title>Whole genome sequencing of Histamine producing bacteria.</title>
        <authorList>
            <person name="Butler K."/>
        </authorList>
    </citation>
    <scope>NUCLEOTIDE SEQUENCE [LARGE SCALE GENOMIC DNA]</scope>
    <source>
        <strain evidence="2 3">NCIMB 13481</strain>
    </source>
</reference>
<dbReference type="EMBL" id="PYLW01000003">
    <property type="protein sequence ID" value="PSV98577.1"/>
    <property type="molecule type" value="Genomic_DNA"/>
</dbReference>
<feature type="transmembrane region" description="Helical" evidence="1">
    <location>
        <begin position="54"/>
        <end position="71"/>
    </location>
</feature>
<evidence type="ECO:0000313" key="3">
    <source>
        <dbReference type="Proteomes" id="UP000241954"/>
    </source>
</evidence>
<dbReference type="Proteomes" id="UP000241954">
    <property type="component" value="Unassembled WGS sequence"/>
</dbReference>
<sequence>MFNSVLIFISLLLSTKFMIFSAYEILPYTLLLSNLISFYIIIKNREEILRINGERKCALILFFLALCVINISKLNYTVTIKDIIYPTDIHILFSFLSICLLPKKTIVTSVKLYLNFIAIIVVIGVVAYFLNMFHVISPSGIIRAPDHANQSGYSSLYSLAYYPSWITLPFGFKRFTSIFWEPGTFGLYLIFLLCIEQVFIREKNELYQSKIRIVIFIVAGILSFSVLFYVMLFVYLVISVNWMKRSNIILLIISVIIFIVMYDKLYELILYRFAYDPNRGFVGNNRSGALSFYLTSIHNGHWINVLFGFSSNAIFGADSTPIFIKIYQRGIIGFLFLFFGYLILAIKSKYIKYLIIMLLSFVILAQIEGALSMLFFILALLGHKYNKIHNKGMG</sequence>
<evidence type="ECO:0000256" key="1">
    <source>
        <dbReference type="SAM" id="Phobius"/>
    </source>
</evidence>
<gene>
    <name evidence="2" type="ORF">C9I88_03865</name>
</gene>
<feature type="transmembrane region" description="Helical" evidence="1">
    <location>
        <begin position="211"/>
        <end position="238"/>
    </location>
</feature>
<keyword evidence="1" id="KW-1133">Transmembrane helix</keyword>
<organism evidence="2 3">
    <name type="scientific">Photobacterium iliopiscarium</name>
    <dbReference type="NCBI Taxonomy" id="56192"/>
    <lineage>
        <taxon>Bacteria</taxon>
        <taxon>Pseudomonadati</taxon>
        <taxon>Pseudomonadota</taxon>
        <taxon>Gammaproteobacteria</taxon>
        <taxon>Vibrionales</taxon>
        <taxon>Vibrionaceae</taxon>
        <taxon>Photobacterium</taxon>
    </lineage>
</organism>
<accession>A0A2T3MNS3</accession>
<feature type="transmembrane region" description="Helical" evidence="1">
    <location>
        <begin position="353"/>
        <end position="381"/>
    </location>
</feature>
<feature type="transmembrane region" description="Helical" evidence="1">
    <location>
        <begin position="83"/>
        <end position="101"/>
    </location>
</feature>
<proteinExistence type="predicted"/>
<keyword evidence="1" id="KW-0472">Membrane</keyword>
<feature type="transmembrane region" description="Helical" evidence="1">
    <location>
        <begin position="25"/>
        <end position="42"/>
    </location>
</feature>
<protein>
    <recommendedName>
        <fullName evidence="4">O-antigen ligase domain-containing protein</fullName>
    </recommendedName>
</protein>